<keyword evidence="3" id="KW-1185">Reference proteome</keyword>
<evidence type="ECO:0000313" key="2">
    <source>
        <dbReference type="EMBL" id="ABF40732.1"/>
    </source>
</evidence>
<dbReference type="eggNOG" id="ENOG50342SV">
    <property type="taxonomic scope" value="Bacteria"/>
</dbReference>
<reference evidence="2 3" key="1">
    <citation type="journal article" date="2009" name="Appl. Environ. Microbiol.">
        <title>Three genomes from the phylum Acidobacteria provide insight into the lifestyles of these microorganisms in soils.</title>
        <authorList>
            <person name="Ward N.L."/>
            <person name="Challacombe J.F."/>
            <person name="Janssen P.H."/>
            <person name="Henrissat B."/>
            <person name="Coutinho P.M."/>
            <person name="Wu M."/>
            <person name="Xie G."/>
            <person name="Haft D.H."/>
            <person name="Sait M."/>
            <person name="Badger J."/>
            <person name="Barabote R.D."/>
            <person name="Bradley B."/>
            <person name="Brettin T.S."/>
            <person name="Brinkac L.M."/>
            <person name="Bruce D."/>
            <person name="Creasy T."/>
            <person name="Daugherty S.C."/>
            <person name="Davidsen T.M."/>
            <person name="DeBoy R.T."/>
            <person name="Detter J.C."/>
            <person name="Dodson R.J."/>
            <person name="Durkin A.S."/>
            <person name="Ganapathy A."/>
            <person name="Gwinn-Giglio M."/>
            <person name="Han C.S."/>
            <person name="Khouri H."/>
            <person name="Kiss H."/>
            <person name="Kothari S.P."/>
            <person name="Madupu R."/>
            <person name="Nelson K.E."/>
            <person name="Nelson W.C."/>
            <person name="Paulsen I."/>
            <person name="Penn K."/>
            <person name="Ren Q."/>
            <person name="Rosovitz M.J."/>
            <person name="Selengut J.D."/>
            <person name="Shrivastava S."/>
            <person name="Sullivan S.A."/>
            <person name="Tapia R."/>
            <person name="Thompson L.S."/>
            <person name="Watkins K.L."/>
            <person name="Yang Q."/>
            <person name="Yu C."/>
            <person name="Zafar N."/>
            <person name="Zhou L."/>
            <person name="Kuske C.R."/>
        </authorList>
    </citation>
    <scope>NUCLEOTIDE SEQUENCE [LARGE SCALE GENOMIC DNA]</scope>
    <source>
        <strain evidence="2 3">Ellin345</strain>
    </source>
</reference>
<dbReference type="KEGG" id="aba:Acid345_1731"/>
<keyword evidence="1" id="KW-0472">Membrane</keyword>
<proteinExistence type="predicted"/>
<accession>Q1IQW8</accession>
<keyword evidence="1" id="KW-0812">Transmembrane</keyword>
<dbReference type="AlphaFoldDB" id="Q1IQW8"/>
<dbReference type="HOGENOM" id="CLU_700005_0_0_0"/>
<dbReference type="EnsemblBacteria" id="ABF40732">
    <property type="protein sequence ID" value="ABF40732"/>
    <property type="gene ID" value="Acid345_1731"/>
</dbReference>
<dbReference type="Proteomes" id="UP000002432">
    <property type="component" value="Chromosome"/>
</dbReference>
<name>Q1IQW8_KORVE</name>
<feature type="transmembrane region" description="Helical" evidence="1">
    <location>
        <begin position="47"/>
        <end position="65"/>
    </location>
</feature>
<evidence type="ECO:0000256" key="1">
    <source>
        <dbReference type="SAM" id="Phobius"/>
    </source>
</evidence>
<dbReference type="EMBL" id="CP000360">
    <property type="protein sequence ID" value="ABF40732.1"/>
    <property type="molecule type" value="Genomic_DNA"/>
</dbReference>
<gene>
    <name evidence="2" type="ordered locus">Acid345_1731</name>
</gene>
<sequence length="441" mass="46905">MKSRVREEPPPSPHPVRHCGYSGGGFHGAAMKFGIYNARQSMTLQRLFFGLLALVLSVTPVYAATPEAWAAPAARLAKEIANISGPGTVVLTLKNQSTISTDEVAAIRRAIEAQLRVNGVQIRSAENAATTVAMTLSENLQGWLWVAEVTQGSETKAALVSVARAGNVASAGTGPAMTLKRTLVYSQTTSILDFATIHAGNDTHLVVLDAANVSLYKSTGTKYELEQAFPIMHSRAFPRDLRGRLTLGKDHLFDAYLPGVICSSNAATPITVNCHESDDPWPLGSQKALFNSARDFFTGALFPGIGKPVSPFFTGGELPRSNYTLWIFTGVDGVVRESDGMNERRVPGSISGDWGSDLAGVRTACGLGTQLLVTSAGDVVDSIRAYEVPDREPVLVSAALGFDGPIMALWTSMDGTTANAVVHNTTGGRYEAYNVSVACNQ</sequence>
<evidence type="ECO:0000313" key="3">
    <source>
        <dbReference type="Proteomes" id="UP000002432"/>
    </source>
</evidence>
<dbReference type="STRING" id="204669.Acid345_1731"/>
<organism evidence="2 3">
    <name type="scientific">Koribacter versatilis (strain Ellin345)</name>
    <dbReference type="NCBI Taxonomy" id="204669"/>
    <lineage>
        <taxon>Bacteria</taxon>
        <taxon>Pseudomonadati</taxon>
        <taxon>Acidobacteriota</taxon>
        <taxon>Terriglobia</taxon>
        <taxon>Terriglobales</taxon>
        <taxon>Candidatus Korobacteraceae</taxon>
        <taxon>Candidatus Korobacter</taxon>
    </lineage>
</organism>
<keyword evidence="1" id="KW-1133">Transmembrane helix</keyword>
<protein>
    <submittedName>
        <fullName evidence="2">Uncharacterized protein</fullName>
    </submittedName>
</protein>